<proteinExistence type="predicted"/>
<dbReference type="Pfam" id="PF00239">
    <property type="entry name" value="Resolvase"/>
    <property type="match status" value="1"/>
</dbReference>
<protein>
    <recommendedName>
        <fullName evidence="1">Resolvase/invertase-type recombinase catalytic domain-containing protein</fullName>
    </recommendedName>
</protein>
<feature type="domain" description="Resolvase/invertase-type recombinase catalytic" evidence="1">
    <location>
        <begin position="5"/>
        <end position="68"/>
    </location>
</feature>
<gene>
    <name evidence="2" type="ORF">GCM10009655_24230</name>
</gene>
<name>A0ABN1VVA3_9MICO</name>
<dbReference type="EMBL" id="BAAAKW010000058">
    <property type="protein sequence ID" value="GAA1224467.1"/>
    <property type="molecule type" value="Genomic_DNA"/>
</dbReference>
<sequence length="117" mass="12819">MLKSDADVVITVDLYTLLRSPKDLMVLAESGIRLVTVDGEIDLATTDGELRAGMLAGLAQFEMKRKTGRALRVNAYRISNRSPIAGNTRYVTCAPCWPGTWRPVLADHGSKASRRSL</sequence>
<reference evidence="2 3" key="1">
    <citation type="journal article" date="2019" name="Int. J. Syst. Evol. Microbiol.">
        <title>The Global Catalogue of Microorganisms (GCM) 10K type strain sequencing project: providing services to taxonomists for standard genome sequencing and annotation.</title>
        <authorList>
            <consortium name="The Broad Institute Genomics Platform"/>
            <consortium name="The Broad Institute Genome Sequencing Center for Infectious Disease"/>
            <person name="Wu L."/>
            <person name="Ma J."/>
        </authorList>
    </citation>
    <scope>NUCLEOTIDE SEQUENCE [LARGE SCALE GENOMIC DNA]</scope>
    <source>
        <strain evidence="2 3">JCM 12762</strain>
    </source>
</reference>
<evidence type="ECO:0000259" key="1">
    <source>
        <dbReference type="Pfam" id="PF00239"/>
    </source>
</evidence>
<dbReference type="SUPFAM" id="SSF53041">
    <property type="entry name" value="Resolvase-like"/>
    <property type="match status" value="1"/>
</dbReference>
<keyword evidence="3" id="KW-1185">Reference proteome</keyword>
<dbReference type="Gene3D" id="3.40.50.1390">
    <property type="entry name" value="Resolvase, N-terminal catalytic domain"/>
    <property type="match status" value="1"/>
</dbReference>
<evidence type="ECO:0000313" key="3">
    <source>
        <dbReference type="Proteomes" id="UP001500943"/>
    </source>
</evidence>
<evidence type="ECO:0000313" key="2">
    <source>
        <dbReference type="EMBL" id="GAA1224467.1"/>
    </source>
</evidence>
<accession>A0ABN1VVA3</accession>
<dbReference type="InterPro" id="IPR036162">
    <property type="entry name" value="Resolvase-like_N_sf"/>
</dbReference>
<dbReference type="InterPro" id="IPR006119">
    <property type="entry name" value="Resolv_N"/>
</dbReference>
<organism evidence="2 3">
    <name type="scientific">Rhodoglobus aureus</name>
    <dbReference type="NCBI Taxonomy" id="191497"/>
    <lineage>
        <taxon>Bacteria</taxon>
        <taxon>Bacillati</taxon>
        <taxon>Actinomycetota</taxon>
        <taxon>Actinomycetes</taxon>
        <taxon>Micrococcales</taxon>
        <taxon>Microbacteriaceae</taxon>
        <taxon>Rhodoglobus</taxon>
    </lineage>
</organism>
<comment type="caution">
    <text evidence="2">The sequence shown here is derived from an EMBL/GenBank/DDBJ whole genome shotgun (WGS) entry which is preliminary data.</text>
</comment>
<dbReference type="Proteomes" id="UP001500943">
    <property type="component" value="Unassembled WGS sequence"/>
</dbReference>